<evidence type="ECO:0000256" key="1">
    <source>
        <dbReference type="SAM" id="MobiDB-lite"/>
    </source>
</evidence>
<name>A0A7D9DEV3_PARCT</name>
<keyword evidence="3" id="KW-1185">Reference proteome</keyword>
<dbReference type="AlphaFoldDB" id="A0A7D9DEV3"/>
<feature type="region of interest" description="Disordered" evidence="1">
    <location>
        <begin position="1"/>
        <end position="89"/>
    </location>
</feature>
<organism evidence="2 3">
    <name type="scientific">Paramuricea clavata</name>
    <name type="common">Red gorgonian</name>
    <name type="synonym">Violescent sea-whip</name>
    <dbReference type="NCBI Taxonomy" id="317549"/>
    <lineage>
        <taxon>Eukaryota</taxon>
        <taxon>Metazoa</taxon>
        <taxon>Cnidaria</taxon>
        <taxon>Anthozoa</taxon>
        <taxon>Octocorallia</taxon>
        <taxon>Malacalcyonacea</taxon>
        <taxon>Plexauridae</taxon>
        <taxon>Paramuricea</taxon>
    </lineage>
</organism>
<gene>
    <name evidence="2" type="ORF">PACLA_8A009096</name>
</gene>
<dbReference type="Proteomes" id="UP001152795">
    <property type="component" value="Unassembled WGS sequence"/>
</dbReference>
<sequence length="183" mass="20638">MRNVRKSSDNCKIVQPTKKGLKRLKPNNNIGNSLMKKLEPTLPLLRKPTKFKSPYKSPQILKKTQNENEEPISTLSNRSLDKPAQNEVQSNANIINKNLTKLGETDVKQLDDETRCGKGLARNEKVIDATMSLPKMSSVKIQPIDPYKFCEPILKECARSSVAQKDMVFKRSKEEQVCVGNAL</sequence>
<accession>A0A7D9DEV3</accession>
<dbReference type="EMBL" id="CACRXK020000696">
    <property type="protein sequence ID" value="CAB3984097.1"/>
    <property type="molecule type" value="Genomic_DNA"/>
</dbReference>
<evidence type="ECO:0000313" key="3">
    <source>
        <dbReference type="Proteomes" id="UP001152795"/>
    </source>
</evidence>
<protein>
    <submittedName>
        <fullName evidence="2">Uncharacterized protein</fullName>
    </submittedName>
</protein>
<evidence type="ECO:0000313" key="2">
    <source>
        <dbReference type="EMBL" id="CAB3984097.1"/>
    </source>
</evidence>
<proteinExistence type="predicted"/>
<reference evidence="2" key="1">
    <citation type="submission" date="2020-04" db="EMBL/GenBank/DDBJ databases">
        <authorList>
            <person name="Alioto T."/>
            <person name="Alioto T."/>
            <person name="Gomez Garrido J."/>
        </authorList>
    </citation>
    <scope>NUCLEOTIDE SEQUENCE</scope>
    <source>
        <strain evidence="2">A484AB</strain>
    </source>
</reference>
<comment type="caution">
    <text evidence="2">The sequence shown here is derived from an EMBL/GenBank/DDBJ whole genome shotgun (WGS) entry which is preliminary data.</text>
</comment>